<protein>
    <submittedName>
        <fullName evidence="1">Uncharacterized protein</fullName>
    </submittedName>
</protein>
<evidence type="ECO:0000313" key="1">
    <source>
        <dbReference type="EMBL" id="SIQ22248.1"/>
    </source>
</evidence>
<dbReference type="RefSeq" id="WP_149764919.1">
    <property type="nucleotide sequence ID" value="NZ_FTMK01000005.1"/>
</dbReference>
<dbReference type="Proteomes" id="UP000323956">
    <property type="component" value="Unassembled WGS sequence"/>
</dbReference>
<dbReference type="AlphaFoldDB" id="A0A1N6R083"/>
<name>A0A1N6R083_9RHOB</name>
<dbReference type="OrthoDB" id="7875288at2"/>
<proteinExistence type="predicted"/>
<organism evidence="1 2">
    <name type="scientific">Paracoccus thiocyanatus</name>
    <dbReference type="NCBI Taxonomy" id="34006"/>
    <lineage>
        <taxon>Bacteria</taxon>
        <taxon>Pseudomonadati</taxon>
        <taxon>Pseudomonadota</taxon>
        <taxon>Alphaproteobacteria</taxon>
        <taxon>Rhodobacterales</taxon>
        <taxon>Paracoccaceae</taxon>
        <taxon>Paracoccus</taxon>
    </lineage>
</organism>
<sequence length="95" mass="10372">MSFQNNVFQPGAILHEVIAGAMRSRGTTLHEWCKDKGVAWSTVRQVTFGMSAGPRSQGLLDHLIEDAGREVVTAAYRVRMDAEAQKLAQTTKVAA</sequence>
<evidence type="ECO:0000313" key="2">
    <source>
        <dbReference type="Proteomes" id="UP000323956"/>
    </source>
</evidence>
<reference evidence="1 2" key="1">
    <citation type="submission" date="2017-01" db="EMBL/GenBank/DDBJ databases">
        <authorList>
            <person name="Varghese N."/>
            <person name="Submissions S."/>
        </authorList>
    </citation>
    <scope>NUCLEOTIDE SEQUENCE [LARGE SCALE GENOMIC DNA]</scope>
    <source>
        <strain evidence="1 2">ATCC 700171</strain>
    </source>
</reference>
<dbReference type="EMBL" id="FTMK01000005">
    <property type="protein sequence ID" value="SIQ22248.1"/>
    <property type="molecule type" value="Genomic_DNA"/>
</dbReference>
<accession>A0A1N6R083</accession>
<gene>
    <name evidence="1" type="ORF">SAMN05421641_1057</name>
</gene>